<proteinExistence type="predicted"/>
<dbReference type="PANTHER" id="PTHR42791">
    <property type="entry name" value="GNAT FAMILY ACETYLTRANSFERASE"/>
    <property type="match status" value="1"/>
</dbReference>
<evidence type="ECO:0000313" key="3">
    <source>
        <dbReference type="Proteomes" id="UP001465668"/>
    </source>
</evidence>
<feature type="domain" description="N-acetyltransferase" evidence="1">
    <location>
        <begin position="4"/>
        <end position="225"/>
    </location>
</feature>
<protein>
    <submittedName>
        <fullName evidence="2">N-acetyltransferase domain-containing protein</fullName>
    </submittedName>
</protein>
<comment type="caution">
    <text evidence="2">The sequence shown here is derived from an EMBL/GenBank/DDBJ whole genome shotgun (WGS) entry which is preliminary data.</text>
</comment>
<evidence type="ECO:0000313" key="2">
    <source>
        <dbReference type="EMBL" id="KAK9783478.1"/>
    </source>
</evidence>
<keyword evidence="3" id="KW-1185">Reference proteome</keyword>
<gene>
    <name evidence="2" type="ORF">SCAR479_00037</name>
</gene>
<sequence length="227" mass="25809">MPTYKIERCTVEDAAGLARNNMSAFWTDPTWILIWEEGRSRESVVEACTLRMPNNLLNNRAHKRHLKAIEVDTGTIVGYVRFVLPDRLSGDWLDAQTPDATAEEKQEFAQRSARADWTFREGPGNIDEPVGVIKEKYLGRKEYMELDYLAVQPAYRNRGIASMLVAAGVAESERMGIDIFMLAYKAGLGVYRRLGFNTLETLIIDDTPWGGKGEYGCYFMERTVRKP</sequence>
<dbReference type="PANTHER" id="PTHR42791:SF2">
    <property type="entry name" value="N-ACETYLTRANSFERASE DOMAIN-CONTAINING PROTEIN"/>
    <property type="match status" value="1"/>
</dbReference>
<dbReference type="Pfam" id="PF00583">
    <property type="entry name" value="Acetyltransf_1"/>
    <property type="match status" value="1"/>
</dbReference>
<dbReference type="Gene3D" id="3.40.630.30">
    <property type="match status" value="1"/>
</dbReference>
<evidence type="ECO:0000259" key="1">
    <source>
        <dbReference type="PROSITE" id="PS51186"/>
    </source>
</evidence>
<reference evidence="2 3" key="1">
    <citation type="submission" date="2024-02" db="EMBL/GenBank/DDBJ databases">
        <title>First draft genome assembly of two strains of Seiridium cardinale.</title>
        <authorList>
            <person name="Emiliani G."/>
            <person name="Scali E."/>
        </authorList>
    </citation>
    <scope>NUCLEOTIDE SEQUENCE [LARGE SCALE GENOMIC DNA]</scope>
    <source>
        <strain evidence="2 3">BM-138-000479</strain>
    </source>
</reference>
<dbReference type="EMBL" id="JARVKM010000001">
    <property type="protein sequence ID" value="KAK9783478.1"/>
    <property type="molecule type" value="Genomic_DNA"/>
</dbReference>
<dbReference type="SUPFAM" id="SSF55729">
    <property type="entry name" value="Acyl-CoA N-acyltransferases (Nat)"/>
    <property type="match status" value="1"/>
</dbReference>
<dbReference type="PROSITE" id="PS51186">
    <property type="entry name" value="GNAT"/>
    <property type="match status" value="1"/>
</dbReference>
<name>A0ABR2Y8D5_9PEZI</name>
<dbReference type="Proteomes" id="UP001465668">
    <property type="component" value="Unassembled WGS sequence"/>
</dbReference>
<dbReference type="InterPro" id="IPR052523">
    <property type="entry name" value="Trichothecene_AcTrans"/>
</dbReference>
<accession>A0ABR2Y8D5</accession>
<organism evidence="2 3">
    <name type="scientific">Seiridium cardinale</name>
    <dbReference type="NCBI Taxonomy" id="138064"/>
    <lineage>
        <taxon>Eukaryota</taxon>
        <taxon>Fungi</taxon>
        <taxon>Dikarya</taxon>
        <taxon>Ascomycota</taxon>
        <taxon>Pezizomycotina</taxon>
        <taxon>Sordariomycetes</taxon>
        <taxon>Xylariomycetidae</taxon>
        <taxon>Amphisphaeriales</taxon>
        <taxon>Sporocadaceae</taxon>
        <taxon>Seiridium</taxon>
    </lineage>
</organism>
<dbReference type="InterPro" id="IPR016181">
    <property type="entry name" value="Acyl_CoA_acyltransferase"/>
</dbReference>
<dbReference type="InterPro" id="IPR000182">
    <property type="entry name" value="GNAT_dom"/>
</dbReference>
<dbReference type="CDD" id="cd04301">
    <property type="entry name" value="NAT_SF"/>
    <property type="match status" value="1"/>
</dbReference>